<protein>
    <recommendedName>
        <fullName evidence="2">aspartate ammonia-lyase</fullName>
        <ecNumber evidence="2">4.3.1.1</ecNumber>
    </recommendedName>
</protein>
<dbReference type="CDD" id="cd01357">
    <property type="entry name" value="Aspartase"/>
    <property type="match status" value="1"/>
</dbReference>
<evidence type="ECO:0000256" key="2">
    <source>
        <dbReference type="ARBA" id="ARBA00012992"/>
    </source>
</evidence>
<comment type="catalytic activity">
    <reaction evidence="1">
        <text>L-aspartate = fumarate + NH4(+)</text>
        <dbReference type="Rhea" id="RHEA:16601"/>
        <dbReference type="ChEBI" id="CHEBI:28938"/>
        <dbReference type="ChEBI" id="CHEBI:29806"/>
        <dbReference type="ChEBI" id="CHEBI:29991"/>
        <dbReference type="EC" id="4.3.1.1"/>
    </reaction>
</comment>
<proteinExistence type="predicted"/>
<dbReference type="Gene3D" id="1.10.40.30">
    <property type="entry name" value="Fumarase/aspartase (C-terminal domain)"/>
    <property type="match status" value="1"/>
</dbReference>
<dbReference type="PROSITE" id="PS00163">
    <property type="entry name" value="FUMARATE_LYASES"/>
    <property type="match status" value="1"/>
</dbReference>
<dbReference type="InterPro" id="IPR020557">
    <property type="entry name" value="Fumarate_lyase_CS"/>
</dbReference>
<organism evidence="6">
    <name type="scientific">uncultured Armatimonadetes bacterium</name>
    <dbReference type="NCBI Taxonomy" id="157466"/>
    <lineage>
        <taxon>Bacteria</taxon>
        <taxon>Bacillati</taxon>
        <taxon>Armatimonadota</taxon>
        <taxon>environmental samples</taxon>
    </lineage>
</organism>
<dbReference type="GO" id="GO:0008797">
    <property type="term" value="F:aspartate ammonia-lyase activity"/>
    <property type="evidence" value="ECO:0007669"/>
    <property type="project" value="UniProtKB-EC"/>
</dbReference>
<dbReference type="SUPFAM" id="SSF48557">
    <property type="entry name" value="L-aspartase-like"/>
    <property type="match status" value="1"/>
</dbReference>
<dbReference type="PANTHER" id="PTHR42696:SF2">
    <property type="entry name" value="ASPARTATE AMMONIA-LYASE"/>
    <property type="match status" value="1"/>
</dbReference>
<dbReference type="PRINTS" id="PR00145">
    <property type="entry name" value="ARGSUCLYASE"/>
</dbReference>
<dbReference type="Pfam" id="PF10415">
    <property type="entry name" value="FumaraseC_C"/>
    <property type="match status" value="1"/>
</dbReference>
<dbReference type="InterPro" id="IPR018951">
    <property type="entry name" value="Fumarase_C_C"/>
</dbReference>
<accession>A0A6J4HWU3</accession>
<name>A0A6J4HWU3_9BACT</name>
<dbReference type="Pfam" id="PF00206">
    <property type="entry name" value="Lyase_1"/>
    <property type="match status" value="1"/>
</dbReference>
<dbReference type="NCBIfam" id="NF008909">
    <property type="entry name" value="PRK12273.1"/>
    <property type="match status" value="1"/>
</dbReference>
<dbReference type="Gene3D" id="1.10.275.10">
    <property type="entry name" value="Fumarase/aspartase (N-terminal domain)"/>
    <property type="match status" value="1"/>
</dbReference>
<dbReference type="PRINTS" id="PR00149">
    <property type="entry name" value="FUMRATELYASE"/>
</dbReference>
<dbReference type="EC" id="4.3.1.1" evidence="2"/>
<evidence type="ECO:0000256" key="3">
    <source>
        <dbReference type="ARBA" id="ARBA00023239"/>
    </source>
</evidence>
<dbReference type="GO" id="GO:0006099">
    <property type="term" value="P:tricarboxylic acid cycle"/>
    <property type="evidence" value="ECO:0007669"/>
    <property type="project" value="InterPro"/>
</dbReference>
<sequence length="469" mass="50116">MSEPTPAPVAAATREERDSLGTFVVPADALYGVQTARAVDNFPISGLRAWPALVEAIVQIKKAAAHANRDLHRLDERKAEAVIAAADEVLTGRHRDQFVVDVYQAGAGTSFNMNANEVLANRANELLGVARGDYAQGVHPNDDVNMAQSTNDVFPTAMRLAGLALAKPLIEQVDRLAGALDEKGREFDGILKSGRTHLQDAVPIRLGQEFAAYGAAMHKASERIAIGADSLAELGLGGSAVGTGLNAGPEYRQLVVQYLNDLTGLPVRAGQDPVELMQSQAAVAEFSGTLRSLALELIRIANDLRLLSSGPRTGLGEIRLPPVQPGSSIMPGKVNPVMAEMLPMVCFQVLGCDTTIAFATQAGQLELNVMMPVMAWNLLLSETILTNALRVFTDKCVVGIEADPLQCTYFLDRSVGLATILNPSIGYSAAAEIAKESVKTGKSIRELVRENNLLSNEQMDQIIGDTRQT</sequence>
<dbReference type="FunFam" id="1.10.275.10:FF:000001">
    <property type="entry name" value="Fumarate hydratase, mitochondrial"/>
    <property type="match status" value="1"/>
</dbReference>
<dbReference type="PANTHER" id="PTHR42696">
    <property type="entry name" value="ASPARTATE AMMONIA-LYASE"/>
    <property type="match status" value="1"/>
</dbReference>
<evidence type="ECO:0000259" key="4">
    <source>
        <dbReference type="Pfam" id="PF00206"/>
    </source>
</evidence>
<evidence type="ECO:0000259" key="5">
    <source>
        <dbReference type="Pfam" id="PF10415"/>
    </source>
</evidence>
<keyword evidence="3 6" id="KW-0456">Lyase</keyword>
<dbReference type="GO" id="GO:0006531">
    <property type="term" value="P:aspartate metabolic process"/>
    <property type="evidence" value="ECO:0007669"/>
    <property type="project" value="TreeGrafter"/>
</dbReference>
<evidence type="ECO:0000256" key="1">
    <source>
        <dbReference type="ARBA" id="ARBA00001494"/>
    </source>
</evidence>
<dbReference type="GO" id="GO:0005829">
    <property type="term" value="C:cytosol"/>
    <property type="evidence" value="ECO:0007669"/>
    <property type="project" value="TreeGrafter"/>
</dbReference>
<dbReference type="Gene3D" id="1.20.200.10">
    <property type="entry name" value="Fumarase/aspartase (Central domain)"/>
    <property type="match status" value="1"/>
</dbReference>
<feature type="domain" description="Fumarase C C-terminal" evidence="5">
    <location>
        <begin position="417"/>
        <end position="463"/>
    </location>
</feature>
<dbReference type="InterPro" id="IPR024083">
    <property type="entry name" value="Fumarase/histidase_N"/>
</dbReference>
<feature type="domain" description="Fumarate lyase N-terminal" evidence="4">
    <location>
        <begin position="21"/>
        <end position="351"/>
    </location>
</feature>
<dbReference type="FunFam" id="1.10.40.30:FF:000002">
    <property type="entry name" value="Fumarate hydratase class II"/>
    <property type="match status" value="1"/>
</dbReference>
<dbReference type="InterPro" id="IPR022761">
    <property type="entry name" value="Fumarate_lyase_N"/>
</dbReference>
<evidence type="ECO:0000313" key="6">
    <source>
        <dbReference type="EMBL" id="CAA9235111.1"/>
    </source>
</evidence>
<dbReference type="InterPro" id="IPR051546">
    <property type="entry name" value="Aspartate_Ammonia-Lyase"/>
</dbReference>
<dbReference type="InterPro" id="IPR008948">
    <property type="entry name" value="L-Aspartase-like"/>
</dbReference>
<gene>
    <name evidence="6" type="ORF">AVDCRST_MAG63-1149</name>
</gene>
<dbReference type="FunFam" id="1.20.200.10:FF:000001">
    <property type="entry name" value="Fumarate hydratase, mitochondrial"/>
    <property type="match status" value="1"/>
</dbReference>
<dbReference type="InterPro" id="IPR000362">
    <property type="entry name" value="Fumarate_lyase_fam"/>
</dbReference>
<dbReference type="AlphaFoldDB" id="A0A6J4HWU3"/>
<reference evidence="6" key="1">
    <citation type="submission" date="2020-02" db="EMBL/GenBank/DDBJ databases">
        <authorList>
            <person name="Meier V. D."/>
        </authorList>
    </citation>
    <scope>NUCLEOTIDE SEQUENCE</scope>
    <source>
        <strain evidence="6">AVDCRST_MAG63</strain>
    </source>
</reference>
<dbReference type="EMBL" id="CADCTO010000154">
    <property type="protein sequence ID" value="CAA9235111.1"/>
    <property type="molecule type" value="Genomic_DNA"/>
</dbReference>